<organism evidence="5 6">
    <name type="scientific">Listeria aquatica FSL S10-1188</name>
    <dbReference type="NCBI Taxonomy" id="1265818"/>
    <lineage>
        <taxon>Bacteria</taxon>
        <taxon>Bacillati</taxon>
        <taxon>Bacillota</taxon>
        <taxon>Bacilli</taxon>
        <taxon>Bacillales</taxon>
        <taxon>Listeriaceae</taxon>
        <taxon>Listeria</taxon>
    </lineage>
</organism>
<dbReference type="RefSeq" id="WP_052008594.1">
    <property type="nucleotide sequence ID" value="NZ_AOCG01000016.1"/>
</dbReference>
<dbReference type="Pfam" id="PF01757">
    <property type="entry name" value="Acyl_transf_3"/>
    <property type="match status" value="1"/>
</dbReference>
<proteinExistence type="inferred from homology"/>
<dbReference type="InterPro" id="IPR050879">
    <property type="entry name" value="Acyltransferase_3"/>
</dbReference>
<name>W7BAK1_9LIST</name>
<comment type="similarity">
    <text evidence="2">Belongs to the acyltransferase 3 family.</text>
</comment>
<gene>
    <name evidence="5" type="ORF">MAQA_14524</name>
</gene>
<keyword evidence="5" id="KW-0012">Acyltransferase</keyword>
<dbReference type="PANTHER" id="PTHR23028">
    <property type="entry name" value="ACETYLTRANSFERASE"/>
    <property type="match status" value="1"/>
</dbReference>
<protein>
    <submittedName>
        <fullName evidence="5">Acyltransferase family protein</fullName>
    </submittedName>
</protein>
<dbReference type="AlphaFoldDB" id="W7BAK1"/>
<sequence>MSGNYVDRIDPVIWSLIVELRISILFPLFYYFIERKGLKWGVGLIALSFGLGTVVLFIIDQQFLIGQTIFHIGFFIAGILLTLYWESIRTFSKKQKVYLMLISIFLYFHGFALLVTGINVPQVFSDVVIGVGCVGIILVCYQSETVQAWLSRPIYLFLGKISFSVYLVHCVVFIPWIYLLHNVISSLVVVELLSLPLIFVVAYLSYLLFEKPAQQFGRKLGKQISQFHLQLSETNKERING</sequence>
<evidence type="ECO:0000256" key="3">
    <source>
        <dbReference type="SAM" id="Phobius"/>
    </source>
</evidence>
<feature type="transmembrane region" description="Helical" evidence="3">
    <location>
        <begin position="97"/>
        <end position="117"/>
    </location>
</feature>
<accession>W7BAK1</accession>
<feature type="transmembrane region" description="Helical" evidence="3">
    <location>
        <begin position="65"/>
        <end position="85"/>
    </location>
</feature>
<dbReference type="PATRIC" id="fig|1265818.5.peg.2925"/>
<feature type="domain" description="Acyltransferase 3" evidence="4">
    <location>
        <begin position="10"/>
        <end position="204"/>
    </location>
</feature>
<dbReference type="EMBL" id="AOCG01000016">
    <property type="protein sequence ID" value="EUJ16968.1"/>
    <property type="molecule type" value="Genomic_DNA"/>
</dbReference>
<keyword evidence="3" id="KW-0472">Membrane</keyword>
<keyword evidence="5" id="KW-0808">Transferase</keyword>
<comment type="subcellular location">
    <subcellularLocation>
        <location evidence="1">Membrane</location>
    </subcellularLocation>
</comment>
<comment type="caution">
    <text evidence="5">The sequence shown here is derived from an EMBL/GenBank/DDBJ whole genome shotgun (WGS) entry which is preliminary data.</text>
</comment>
<dbReference type="STRING" id="1265818.MAQA_14524"/>
<feature type="transmembrane region" description="Helical" evidence="3">
    <location>
        <begin position="153"/>
        <end position="178"/>
    </location>
</feature>
<dbReference type="InterPro" id="IPR002656">
    <property type="entry name" value="Acyl_transf_3_dom"/>
</dbReference>
<feature type="transmembrane region" description="Helical" evidence="3">
    <location>
        <begin position="40"/>
        <end position="59"/>
    </location>
</feature>
<feature type="transmembrane region" description="Helical" evidence="3">
    <location>
        <begin position="12"/>
        <end position="33"/>
    </location>
</feature>
<reference evidence="5 6" key="1">
    <citation type="journal article" date="2014" name="Int. J. Syst. Evol. Microbiol.">
        <title>Listeria floridensis sp. nov., Listeria aquatica sp. nov., Listeria cornellensis sp. nov., Listeria riparia sp. nov. and Listeria grandensis sp. nov., from agricultural and natural environments.</title>
        <authorList>
            <person name="den Bakker H.C."/>
            <person name="Warchocki S."/>
            <person name="Wright E.M."/>
            <person name="Allred A.F."/>
            <person name="Ahlstrom C."/>
            <person name="Manuel C.S."/>
            <person name="Stasiewicz M.J."/>
            <person name="Burrell A."/>
            <person name="Roof S."/>
            <person name="Strawn L."/>
            <person name="Fortes E.D."/>
            <person name="Nightingale K.K."/>
            <person name="Kephart D."/>
            <person name="Wiedmann M."/>
        </authorList>
    </citation>
    <scope>NUCLEOTIDE SEQUENCE [LARGE SCALE GENOMIC DNA]</scope>
    <source>
        <strain evidence="5 6">FSL S10-1188</strain>
    </source>
</reference>
<dbReference type="Proteomes" id="UP000019246">
    <property type="component" value="Unassembled WGS sequence"/>
</dbReference>
<dbReference type="GO" id="GO:0016747">
    <property type="term" value="F:acyltransferase activity, transferring groups other than amino-acyl groups"/>
    <property type="evidence" value="ECO:0007669"/>
    <property type="project" value="InterPro"/>
</dbReference>
<evidence type="ECO:0000259" key="4">
    <source>
        <dbReference type="Pfam" id="PF01757"/>
    </source>
</evidence>
<evidence type="ECO:0000313" key="5">
    <source>
        <dbReference type="EMBL" id="EUJ16968.1"/>
    </source>
</evidence>
<feature type="transmembrane region" description="Helical" evidence="3">
    <location>
        <begin position="184"/>
        <end position="209"/>
    </location>
</feature>
<evidence type="ECO:0000256" key="1">
    <source>
        <dbReference type="ARBA" id="ARBA00004370"/>
    </source>
</evidence>
<keyword evidence="3" id="KW-1133">Transmembrane helix</keyword>
<evidence type="ECO:0000256" key="2">
    <source>
        <dbReference type="ARBA" id="ARBA00007400"/>
    </source>
</evidence>
<feature type="transmembrane region" description="Helical" evidence="3">
    <location>
        <begin position="123"/>
        <end position="141"/>
    </location>
</feature>
<evidence type="ECO:0000313" key="6">
    <source>
        <dbReference type="Proteomes" id="UP000019246"/>
    </source>
</evidence>
<keyword evidence="6" id="KW-1185">Reference proteome</keyword>
<dbReference type="OrthoDB" id="290051at2"/>
<keyword evidence="3" id="KW-0812">Transmembrane</keyword>